<evidence type="ECO:0000313" key="6">
    <source>
        <dbReference type="EMBL" id="MEM5501606.1"/>
    </source>
</evidence>
<dbReference type="Pfam" id="PF00072">
    <property type="entry name" value="Response_reg"/>
    <property type="match status" value="1"/>
</dbReference>
<dbReference type="InterPro" id="IPR040572">
    <property type="entry name" value="TackOD1"/>
</dbReference>
<organism evidence="6 7">
    <name type="scientific">Ahrensia kielensis</name>
    <dbReference type="NCBI Taxonomy" id="76980"/>
    <lineage>
        <taxon>Bacteria</taxon>
        <taxon>Pseudomonadati</taxon>
        <taxon>Pseudomonadota</taxon>
        <taxon>Alphaproteobacteria</taxon>
        <taxon>Hyphomicrobiales</taxon>
        <taxon>Ahrensiaceae</taxon>
        <taxon>Ahrensia</taxon>
    </lineage>
</organism>
<name>A0ABU9T7D9_9HYPH</name>
<dbReference type="Gene3D" id="3.40.50.2300">
    <property type="match status" value="1"/>
</dbReference>
<feature type="domain" description="Response regulatory" evidence="5">
    <location>
        <begin position="17"/>
        <end position="134"/>
    </location>
</feature>
<protein>
    <submittedName>
        <fullName evidence="6">Response regulator</fullName>
    </submittedName>
</protein>
<accession>A0ABU9T7D9</accession>
<evidence type="ECO:0000256" key="3">
    <source>
        <dbReference type="ARBA" id="ARBA00023163"/>
    </source>
</evidence>
<dbReference type="EMBL" id="JBBMQO010000004">
    <property type="protein sequence ID" value="MEM5501606.1"/>
    <property type="molecule type" value="Genomic_DNA"/>
</dbReference>
<keyword evidence="2" id="KW-0805">Transcription regulation</keyword>
<dbReference type="Proteomes" id="UP001477870">
    <property type="component" value="Unassembled WGS sequence"/>
</dbReference>
<reference evidence="6 7" key="1">
    <citation type="submission" date="2024-03" db="EMBL/GenBank/DDBJ databases">
        <title>Community enrichment and isolation of bacterial strains for fucoidan degradation.</title>
        <authorList>
            <person name="Sichert A."/>
        </authorList>
    </citation>
    <scope>NUCLEOTIDE SEQUENCE [LARGE SCALE GENOMIC DNA]</scope>
    <source>
        <strain evidence="6 7">AS62</strain>
    </source>
</reference>
<evidence type="ECO:0000256" key="2">
    <source>
        <dbReference type="ARBA" id="ARBA00023015"/>
    </source>
</evidence>
<evidence type="ECO:0000256" key="4">
    <source>
        <dbReference type="PROSITE-ProRule" id="PRU00169"/>
    </source>
</evidence>
<dbReference type="PANTHER" id="PTHR44591:SF3">
    <property type="entry name" value="RESPONSE REGULATORY DOMAIN-CONTAINING PROTEIN"/>
    <property type="match status" value="1"/>
</dbReference>
<dbReference type="PANTHER" id="PTHR44591">
    <property type="entry name" value="STRESS RESPONSE REGULATOR PROTEIN 1"/>
    <property type="match status" value="1"/>
</dbReference>
<dbReference type="SUPFAM" id="SSF52172">
    <property type="entry name" value="CheY-like"/>
    <property type="match status" value="1"/>
</dbReference>
<proteinExistence type="predicted"/>
<evidence type="ECO:0000256" key="1">
    <source>
        <dbReference type="ARBA" id="ARBA00022553"/>
    </source>
</evidence>
<evidence type="ECO:0000313" key="7">
    <source>
        <dbReference type="Proteomes" id="UP001477870"/>
    </source>
</evidence>
<dbReference type="InterPro" id="IPR011006">
    <property type="entry name" value="CheY-like_superfamily"/>
</dbReference>
<dbReference type="CDD" id="cd17546">
    <property type="entry name" value="REC_hyHK_CKI1_RcsC-like"/>
    <property type="match status" value="1"/>
</dbReference>
<dbReference type="InterPro" id="IPR050595">
    <property type="entry name" value="Bact_response_regulator"/>
</dbReference>
<dbReference type="SMART" id="SM00448">
    <property type="entry name" value="REC"/>
    <property type="match status" value="1"/>
</dbReference>
<keyword evidence="7" id="KW-1185">Reference proteome</keyword>
<keyword evidence="3" id="KW-0804">Transcription</keyword>
<evidence type="ECO:0000259" key="5">
    <source>
        <dbReference type="PROSITE" id="PS50110"/>
    </source>
</evidence>
<dbReference type="RefSeq" id="WP_342848072.1">
    <property type="nucleotide sequence ID" value="NZ_JBBMQO010000004.1"/>
</dbReference>
<comment type="caution">
    <text evidence="6">The sequence shown here is derived from an EMBL/GenBank/DDBJ whole genome shotgun (WGS) entry which is preliminary data.</text>
</comment>
<gene>
    <name evidence="6" type="ORF">WNY59_08400</name>
</gene>
<dbReference type="PROSITE" id="PS50110">
    <property type="entry name" value="RESPONSE_REGULATORY"/>
    <property type="match status" value="1"/>
</dbReference>
<feature type="modified residue" description="4-aspartylphosphate" evidence="4">
    <location>
        <position position="66"/>
    </location>
</feature>
<keyword evidence="1 4" id="KW-0597">Phosphoprotein</keyword>
<dbReference type="InterPro" id="IPR001789">
    <property type="entry name" value="Sig_transdc_resp-reg_receiver"/>
</dbReference>
<dbReference type="Pfam" id="PF18551">
    <property type="entry name" value="TackOD1"/>
    <property type="match status" value="1"/>
</dbReference>
<sequence>MSNFAIDFSPELIAAKRVLLVEDSSVTQDLIQLVLSQGGHSVDIFSEGKAALEALKTNKYDVALVDYHLPDMTGIELVTQYTQKVSDGARPYFVAITGDMKSLLRDRTVTTVFDRLMPKPLDIDAVCTLVETAEVDEAKKSNADDTSRVELTQIPDFLIATLESLNMRFLRWPEDLRSSASVKVDDYDALLVTDASSFSQVWTVPGAHLLPVIDATGSLGSCADIDGTALRMSDVKRVSDIVQSFFERRMQMYSDVAQSSDFADKLLGRMWVTGKTLTPVYSGADKSLVDFPVPIETRELMGLIKQISANAHLSPTFFDRFHECAQCLSSRFNAREECPSCQSTQLNDESYIHHFQCAYQGPESDFTQGQDLVCPKCRHTLKHFGRDYDRPGQMVVCGDCKSATSEPFVGFVCCDCSHRTDGDTIETVDVFSATLTEAGERYLRAGTTQIGISEKALRFADLPLELVIYLNKLARAYNEHKVPFSLCYITYKNEASVITEHGTRHVSQARRVFFEALGQAISIDKKTFRGSTYDFVLVGNLEPDKAKLLLEEASRFAEGAIKIDLAPEYQLFGPADFSA</sequence>